<sequence>MGLPSFEVRIRKHSMVPPCEPTPQRTLWNSNVDLVIPRIHTQSVYFYLNDARSPDFLKHEILVEALGKTLVPFYPMAGRLKKGDKGRMEIDCNAAGVLLVEAEADAKISEFGEFAPDPRFRQLVPQIDYSCDISSYPLLVLQITFFKCGGASLGVGMQHHIADGMAGIHCINTWSEMARGIPLKVQPFIDRTLLKARSPPTPKFHHIEYQPPPCLIKLPMVELPMAVRVFKFTKEQIGTLKSMATDDQKKITYSSYEMLSGHIWKCVTQARKLHGSQETKLFIATDGRSRLIPPLPKGYFGNVIFTATPMSTANELVDKPLTYAAGKIRDAVARMDDEYLRSALDYLELQPDLSKLVRGASHFGSPNLGITSWARMPVYDCDFGWGRPIFMGPAIIAFEGLAFILSSPNGDGSLTLSLGLRSDHMKTFAKMVTAI</sequence>
<keyword evidence="2" id="KW-0808">Transferase</keyword>
<proteinExistence type="inferred from homology"/>
<evidence type="ECO:0000256" key="1">
    <source>
        <dbReference type="ARBA" id="ARBA00009861"/>
    </source>
</evidence>
<evidence type="ECO:0000313" key="4">
    <source>
        <dbReference type="EMBL" id="CAK9270437.1"/>
    </source>
</evidence>
<dbReference type="EMBL" id="OZ020098">
    <property type="protein sequence ID" value="CAK9270437.1"/>
    <property type="molecule type" value="Genomic_DNA"/>
</dbReference>
<dbReference type="Gene3D" id="3.30.559.10">
    <property type="entry name" value="Chloramphenicol acetyltransferase-like domain"/>
    <property type="match status" value="2"/>
</dbReference>
<keyword evidence="5" id="KW-1185">Reference proteome</keyword>
<evidence type="ECO:0000256" key="3">
    <source>
        <dbReference type="ARBA" id="ARBA00023315"/>
    </source>
</evidence>
<organism evidence="4 5">
    <name type="scientific">Sphagnum jensenii</name>
    <dbReference type="NCBI Taxonomy" id="128206"/>
    <lineage>
        <taxon>Eukaryota</taxon>
        <taxon>Viridiplantae</taxon>
        <taxon>Streptophyta</taxon>
        <taxon>Embryophyta</taxon>
        <taxon>Bryophyta</taxon>
        <taxon>Sphagnophytina</taxon>
        <taxon>Sphagnopsida</taxon>
        <taxon>Sphagnales</taxon>
        <taxon>Sphagnaceae</taxon>
        <taxon>Sphagnum</taxon>
    </lineage>
</organism>
<dbReference type="PANTHER" id="PTHR31642">
    <property type="entry name" value="TRICHOTHECENE 3-O-ACETYLTRANSFERASE"/>
    <property type="match status" value="1"/>
</dbReference>
<dbReference type="Proteomes" id="UP001497444">
    <property type="component" value="Chromosome 3"/>
</dbReference>
<accession>A0ABP0WVG6</accession>
<gene>
    <name evidence="4" type="ORF">CSSPJE1EN1_LOCUS15915</name>
</gene>
<comment type="similarity">
    <text evidence="1">Belongs to the plant acyltransferase family.</text>
</comment>
<reference evidence="4" key="1">
    <citation type="submission" date="2024-02" db="EMBL/GenBank/DDBJ databases">
        <authorList>
            <consortium name="ELIXIR-Norway"/>
            <consortium name="Elixir Norway"/>
        </authorList>
    </citation>
    <scope>NUCLEOTIDE SEQUENCE</scope>
</reference>
<protein>
    <submittedName>
        <fullName evidence="4">Uncharacterized protein</fullName>
    </submittedName>
</protein>
<name>A0ABP0WVG6_9BRYO</name>
<dbReference type="Pfam" id="PF02458">
    <property type="entry name" value="Transferase"/>
    <property type="match status" value="1"/>
</dbReference>
<keyword evidence="3" id="KW-0012">Acyltransferase</keyword>
<dbReference type="InterPro" id="IPR050317">
    <property type="entry name" value="Plant_Fungal_Acyltransferase"/>
</dbReference>
<evidence type="ECO:0000313" key="5">
    <source>
        <dbReference type="Proteomes" id="UP001497444"/>
    </source>
</evidence>
<dbReference type="InterPro" id="IPR023213">
    <property type="entry name" value="CAT-like_dom_sf"/>
</dbReference>
<evidence type="ECO:0000256" key="2">
    <source>
        <dbReference type="ARBA" id="ARBA00022679"/>
    </source>
</evidence>
<dbReference type="PANTHER" id="PTHR31642:SF11">
    <property type="entry name" value="SHIKIMATE O-HYDROXYCINNAMOYLTRANSFERASE"/>
    <property type="match status" value="1"/>
</dbReference>